<dbReference type="NCBIfam" id="TIGR01563">
    <property type="entry name" value="gp16_SPP1"/>
    <property type="match status" value="1"/>
</dbReference>
<reference evidence="2" key="1">
    <citation type="journal article" date="2019" name="Int. J. Syst. Evol. Microbiol.">
        <title>The Global Catalogue of Microorganisms (GCM) 10K type strain sequencing project: providing services to taxonomists for standard genome sequencing and annotation.</title>
        <authorList>
            <consortium name="The Broad Institute Genomics Platform"/>
            <consortium name="The Broad Institute Genome Sequencing Center for Infectious Disease"/>
            <person name="Wu L."/>
            <person name="Ma J."/>
        </authorList>
    </citation>
    <scope>NUCLEOTIDE SEQUENCE [LARGE SCALE GENOMIC DNA]</scope>
    <source>
        <strain evidence="2">KCTC 42143</strain>
    </source>
</reference>
<sequence>MITRNMNERITFFVIKNGQNEDGEVIPGQKEELFTCWAEASKATVKEFRERTTQDMAGEGIKKRKDTIIFNIRYQQKRVVDSTMMIVFRGNDYEILNVETDFMRKDFSMISAVMIE</sequence>
<dbReference type="InterPro" id="IPR038666">
    <property type="entry name" value="SSP1_head-tail_sf"/>
</dbReference>
<organism evidence="1 2">
    <name type="scientific">Carnobacterium antarcticum</name>
    <dbReference type="NCBI Taxonomy" id="2126436"/>
    <lineage>
        <taxon>Bacteria</taxon>
        <taxon>Bacillati</taxon>
        <taxon>Bacillota</taxon>
        <taxon>Bacilli</taxon>
        <taxon>Lactobacillales</taxon>
        <taxon>Carnobacteriaceae</taxon>
        <taxon>Carnobacterium</taxon>
    </lineage>
</organism>
<gene>
    <name evidence="1" type="ORF">ACFSBK_05820</name>
</gene>
<evidence type="ECO:0000313" key="1">
    <source>
        <dbReference type="EMBL" id="MFD1799366.1"/>
    </source>
</evidence>
<accession>A0ABW4NNI9</accession>
<keyword evidence="2" id="KW-1185">Reference proteome</keyword>
<proteinExistence type="predicted"/>
<protein>
    <submittedName>
        <fullName evidence="1">Phage head closure protein</fullName>
    </submittedName>
</protein>
<dbReference type="Pfam" id="PF05521">
    <property type="entry name" value="Phage_HCP"/>
    <property type="match status" value="1"/>
</dbReference>
<evidence type="ECO:0000313" key="2">
    <source>
        <dbReference type="Proteomes" id="UP001597285"/>
    </source>
</evidence>
<name>A0ABW4NNI9_9LACT</name>
<dbReference type="EMBL" id="JBHUFF010000013">
    <property type="protein sequence ID" value="MFD1799366.1"/>
    <property type="molecule type" value="Genomic_DNA"/>
</dbReference>
<dbReference type="Gene3D" id="2.40.10.270">
    <property type="entry name" value="Bacteriophage SPP1 head-tail adaptor protein"/>
    <property type="match status" value="1"/>
</dbReference>
<dbReference type="InterPro" id="IPR008767">
    <property type="entry name" value="Phage_SPP1_head-tail_adaptor"/>
</dbReference>
<comment type="caution">
    <text evidence="1">The sequence shown here is derived from an EMBL/GenBank/DDBJ whole genome shotgun (WGS) entry which is preliminary data.</text>
</comment>
<dbReference type="RefSeq" id="WP_058918434.1">
    <property type="nucleotide sequence ID" value="NZ_JBHSQC010000025.1"/>
</dbReference>
<dbReference type="Proteomes" id="UP001597285">
    <property type="component" value="Unassembled WGS sequence"/>
</dbReference>